<dbReference type="AlphaFoldDB" id="A0A2N6CVW7"/>
<accession>A0A2N6CVW7</accession>
<dbReference type="GO" id="GO:0016757">
    <property type="term" value="F:glycosyltransferase activity"/>
    <property type="evidence" value="ECO:0007669"/>
    <property type="project" value="InterPro"/>
</dbReference>
<feature type="domain" description="Glycosyltransferase subfamily 4-like N-terminal" evidence="2">
    <location>
        <begin position="13"/>
        <end position="144"/>
    </location>
</feature>
<dbReference type="PANTHER" id="PTHR12526">
    <property type="entry name" value="GLYCOSYLTRANSFERASE"/>
    <property type="match status" value="1"/>
</dbReference>
<dbReference type="Pfam" id="PF13439">
    <property type="entry name" value="Glyco_transf_4"/>
    <property type="match status" value="1"/>
</dbReference>
<dbReference type="PANTHER" id="PTHR12526:SF630">
    <property type="entry name" value="GLYCOSYLTRANSFERASE"/>
    <property type="match status" value="1"/>
</dbReference>
<dbReference type="STRING" id="1111735.GCA_000428045_02586"/>
<sequence length="341" mass="37885">MRVCEIMAGNDDGGLENHFIDLANALVRNNEVHVIAHARYAERFSNEVNFHPLDLSRSRKNPLTLYRLLNMIKAIRPDVVHAHANKAAAMVTSLRRWISAPCVATIHSLKRNTGMFEHFDHLIAVSKGVARGIRNQSVTVIYNGRNRCSEIIQRSTDVAMEARTITCIGRLVHVKGIDVLLKAFSKIDNQRVQLQIVGEGDARHHLESLADELGLGERVSFLGNREDIESLLAETDLVVIASRREGFPLVLVEALLCHRPVVSTRVPGAAEILPQEVLADIENPDSLADRLSWSLADAQRLEKTFVPVFKFAEAALTHDHQVSATETVLQDVARRGKLCAS</sequence>
<name>A0A2N6CVW7_9GAMM</name>
<dbReference type="InterPro" id="IPR028098">
    <property type="entry name" value="Glyco_trans_4-like_N"/>
</dbReference>
<comment type="caution">
    <text evidence="3">The sequence shown here is derived from an EMBL/GenBank/DDBJ whole genome shotgun (WGS) entry which is preliminary data.</text>
</comment>
<dbReference type="GO" id="GO:1901135">
    <property type="term" value="P:carbohydrate derivative metabolic process"/>
    <property type="evidence" value="ECO:0007669"/>
    <property type="project" value="UniProtKB-ARBA"/>
</dbReference>
<evidence type="ECO:0000259" key="1">
    <source>
        <dbReference type="Pfam" id="PF00534"/>
    </source>
</evidence>
<dbReference type="EMBL" id="PKUN01000018">
    <property type="protein sequence ID" value="PLX61365.1"/>
    <property type="molecule type" value="Genomic_DNA"/>
</dbReference>
<proteinExistence type="predicted"/>
<gene>
    <name evidence="3" type="ORF">C0630_11370</name>
</gene>
<reference evidence="3 4" key="1">
    <citation type="submission" date="2017-11" db="EMBL/GenBank/DDBJ databases">
        <title>Genome-resolved metagenomics identifies genetic mobility, metabolic interactions, and unexpected diversity in perchlorate-reducing communities.</title>
        <authorList>
            <person name="Barnum T.P."/>
            <person name="Figueroa I.A."/>
            <person name="Carlstrom C.I."/>
            <person name="Lucas L.N."/>
            <person name="Engelbrektson A.L."/>
            <person name="Coates J.D."/>
        </authorList>
    </citation>
    <scope>NUCLEOTIDE SEQUENCE [LARGE SCALE GENOMIC DNA]</scope>
    <source>
        <strain evidence="3">BM301</strain>
    </source>
</reference>
<dbReference type="Gene3D" id="3.40.50.2000">
    <property type="entry name" value="Glycogen Phosphorylase B"/>
    <property type="match status" value="2"/>
</dbReference>
<evidence type="ECO:0000313" key="3">
    <source>
        <dbReference type="EMBL" id="PLX61365.1"/>
    </source>
</evidence>
<evidence type="ECO:0000259" key="2">
    <source>
        <dbReference type="Pfam" id="PF13439"/>
    </source>
</evidence>
<dbReference type="SUPFAM" id="SSF53756">
    <property type="entry name" value="UDP-Glycosyltransferase/glycogen phosphorylase"/>
    <property type="match status" value="1"/>
</dbReference>
<dbReference type="Pfam" id="PF00534">
    <property type="entry name" value="Glycos_transf_1"/>
    <property type="match status" value="1"/>
</dbReference>
<feature type="domain" description="Glycosyl transferase family 1" evidence="1">
    <location>
        <begin position="152"/>
        <end position="301"/>
    </location>
</feature>
<organism evidence="3 4">
    <name type="scientific">Sedimenticola selenatireducens</name>
    <dbReference type="NCBI Taxonomy" id="191960"/>
    <lineage>
        <taxon>Bacteria</taxon>
        <taxon>Pseudomonadati</taxon>
        <taxon>Pseudomonadota</taxon>
        <taxon>Gammaproteobacteria</taxon>
        <taxon>Chromatiales</taxon>
        <taxon>Sedimenticolaceae</taxon>
        <taxon>Sedimenticola</taxon>
    </lineage>
</organism>
<evidence type="ECO:0000313" key="4">
    <source>
        <dbReference type="Proteomes" id="UP000235015"/>
    </source>
</evidence>
<dbReference type="InterPro" id="IPR001296">
    <property type="entry name" value="Glyco_trans_1"/>
</dbReference>
<dbReference type="Proteomes" id="UP000235015">
    <property type="component" value="Unassembled WGS sequence"/>
</dbReference>
<keyword evidence="3" id="KW-0808">Transferase</keyword>
<dbReference type="CDD" id="cd03811">
    <property type="entry name" value="GT4_GT28_WabH-like"/>
    <property type="match status" value="1"/>
</dbReference>
<protein>
    <submittedName>
        <fullName evidence="3">Glycosyltransferase</fullName>
    </submittedName>
</protein>